<dbReference type="InterPro" id="IPR029063">
    <property type="entry name" value="SAM-dependent_MTases_sf"/>
</dbReference>
<evidence type="ECO:0000313" key="3">
    <source>
        <dbReference type="Proteomes" id="UP001059950"/>
    </source>
</evidence>
<dbReference type="Pfam" id="PF02353">
    <property type="entry name" value="CMAS"/>
    <property type="match status" value="1"/>
</dbReference>
<dbReference type="CDD" id="cd02440">
    <property type="entry name" value="AdoMet_MTases"/>
    <property type="match status" value="1"/>
</dbReference>
<dbReference type="InterPro" id="IPR050723">
    <property type="entry name" value="CFA/CMAS"/>
</dbReference>
<feature type="compositionally biased region" description="Low complexity" evidence="1">
    <location>
        <begin position="7"/>
        <end position="23"/>
    </location>
</feature>
<dbReference type="GO" id="GO:0008168">
    <property type="term" value="F:methyltransferase activity"/>
    <property type="evidence" value="ECO:0007669"/>
    <property type="project" value="UniProtKB-KW"/>
</dbReference>
<dbReference type="Proteomes" id="UP001059950">
    <property type="component" value="Chromosome"/>
</dbReference>
<proteinExistence type="predicted"/>
<keyword evidence="2" id="KW-0489">Methyltransferase</keyword>
<evidence type="ECO:0000256" key="1">
    <source>
        <dbReference type="SAM" id="MobiDB-lite"/>
    </source>
</evidence>
<dbReference type="PANTHER" id="PTHR43667:SF2">
    <property type="entry name" value="FATTY ACID C-METHYL TRANSFERASE"/>
    <property type="match status" value="1"/>
</dbReference>
<accession>A0ABY5GYN8</accession>
<name>A0ABY5GYN8_9GAMM</name>
<dbReference type="GO" id="GO:0032259">
    <property type="term" value="P:methylation"/>
    <property type="evidence" value="ECO:0007669"/>
    <property type="project" value="UniProtKB-KW"/>
</dbReference>
<keyword evidence="2" id="KW-0808">Transferase</keyword>
<reference evidence="2" key="1">
    <citation type="submission" date="2021-04" db="EMBL/GenBank/DDBJ databases">
        <title>Oceanospirillales bacteria with DddD are important DMSP degraders in coastal seawater.</title>
        <authorList>
            <person name="Liu J."/>
        </authorList>
    </citation>
    <scope>NUCLEOTIDE SEQUENCE</scope>
    <source>
        <strain evidence="2">GY6</strain>
    </source>
</reference>
<dbReference type="Gene3D" id="3.40.50.150">
    <property type="entry name" value="Vaccinia Virus protein VP39"/>
    <property type="match status" value="1"/>
</dbReference>
<dbReference type="EMBL" id="CP073344">
    <property type="protein sequence ID" value="UTW04337.1"/>
    <property type="molecule type" value="Genomic_DNA"/>
</dbReference>
<organism evidence="2 3">
    <name type="scientific">Amphritea atlantica</name>
    <dbReference type="NCBI Taxonomy" id="355243"/>
    <lineage>
        <taxon>Bacteria</taxon>
        <taxon>Pseudomonadati</taxon>
        <taxon>Pseudomonadota</taxon>
        <taxon>Gammaproteobacteria</taxon>
        <taxon>Oceanospirillales</taxon>
        <taxon>Oceanospirillaceae</taxon>
        <taxon>Amphritea</taxon>
    </lineage>
</organism>
<dbReference type="PANTHER" id="PTHR43667">
    <property type="entry name" value="CYCLOPROPANE-FATTY-ACYL-PHOSPHOLIPID SYNTHASE"/>
    <property type="match status" value="1"/>
</dbReference>
<dbReference type="SUPFAM" id="SSF53335">
    <property type="entry name" value="S-adenosyl-L-methionine-dependent methyltransferases"/>
    <property type="match status" value="1"/>
</dbReference>
<keyword evidence="3" id="KW-1185">Reference proteome</keyword>
<sequence length="458" mass="52689">MKTCNYQTTTAASQSQAKTLSQQPGPRRSFQQEYNSEYSSAIKPGWLEQRVLNRLSAPLSETRGRIHLIMPSGYQQAFGQGSLLQENTPLNNAEDRQILSSETIQVTVQLNSLRCLTRLYTGGITGWSEGYIAGEWDSPDLTALVRWALQNEKTLDGFSKAGFIKQVFDNIHHWRNHNSRSGSRRNIAAHYDLGNDFYRLWLDPTMSYSSALFESAQQSLEQGQTAKYQQILKLLNPGQNNHILEIGCGWGGFAEQALSQHDISIHGVTLSEEQLQWSRDRLKSAGLDDKADITLTDYRDLISQYDAVVSIEMFEAVGEKYWDTYFKTLKQALKPGGTAVLQVISIEEERFEIYRNQADFIQRYIFPGGMLPSISRLEQKFAEHGFTLEYKQLFGKDYARTLRLWRENFEQHTEQLERLGYDEKFRRLWRYYLCYCEGGFEEGSIDVGLYQLVNRASE</sequence>
<feature type="region of interest" description="Disordered" evidence="1">
    <location>
        <begin position="1"/>
        <end position="33"/>
    </location>
</feature>
<protein>
    <submittedName>
        <fullName evidence="2">Class I SAM-dependent methyltransferase</fullName>
    </submittedName>
</protein>
<gene>
    <name evidence="2" type="ORF">KDX31_04815</name>
</gene>
<evidence type="ECO:0000313" key="2">
    <source>
        <dbReference type="EMBL" id="UTW04337.1"/>
    </source>
</evidence>